<feature type="transmembrane region" description="Helical" evidence="1">
    <location>
        <begin position="36"/>
        <end position="57"/>
    </location>
</feature>
<dbReference type="AlphaFoldDB" id="A0A815N1L5"/>
<dbReference type="EMBL" id="CAJNOO010004109">
    <property type="protein sequence ID" value="CAF1368854.1"/>
    <property type="molecule type" value="Genomic_DNA"/>
</dbReference>
<keyword evidence="1" id="KW-0812">Transmembrane</keyword>
<comment type="caution">
    <text evidence="3">The sequence shown here is derived from an EMBL/GenBank/DDBJ whole genome shotgun (WGS) entry which is preliminary data.</text>
</comment>
<organism evidence="3 4">
    <name type="scientific">Rotaria sordida</name>
    <dbReference type="NCBI Taxonomy" id="392033"/>
    <lineage>
        <taxon>Eukaryota</taxon>
        <taxon>Metazoa</taxon>
        <taxon>Spiralia</taxon>
        <taxon>Gnathifera</taxon>
        <taxon>Rotifera</taxon>
        <taxon>Eurotatoria</taxon>
        <taxon>Bdelloidea</taxon>
        <taxon>Philodinida</taxon>
        <taxon>Philodinidae</taxon>
        <taxon>Rotaria</taxon>
    </lineage>
</organism>
<gene>
    <name evidence="2" type="ORF">RFH988_LOCUS33229</name>
    <name evidence="3" type="ORF">SEV965_LOCUS32833</name>
</gene>
<protein>
    <recommendedName>
        <fullName evidence="5">Transmembrane protein</fullName>
    </recommendedName>
</protein>
<evidence type="ECO:0000313" key="3">
    <source>
        <dbReference type="EMBL" id="CAF1432816.1"/>
    </source>
</evidence>
<dbReference type="Proteomes" id="UP000663889">
    <property type="component" value="Unassembled WGS sequence"/>
</dbReference>
<sequence>MIKAIFPTNSFDQFLSSYEEEEDHVSIDDNNDIHSILVYIGLITIILFFLLLIFSLINKCMKIFHDETITTMKTKQQQIRYKRYQSNFLITRQTNMSSTPSSSFLINYQSNNILSKPSLCATLRMLQYKQENLSSIVNV</sequence>
<dbReference type="OrthoDB" id="10045370at2759"/>
<evidence type="ECO:0000256" key="1">
    <source>
        <dbReference type="SAM" id="Phobius"/>
    </source>
</evidence>
<evidence type="ECO:0000313" key="2">
    <source>
        <dbReference type="EMBL" id="CAF1368854.1"/>
    </source>
</evidence>
<accession>A0A815N1L5</accession>
<proteinExistence type="predicted"/>
<reference evidence="3" key="1">
    <citation type="submission" date="2021-02" db="EMBL/GenBank/DDBJ databases">
        <authorList>
            <person name="Nowell W R."/>
        </authorList>
    </citation>
    <scope>NUCLEOTIDE SEQUENCE</scope>
</reference>
<keyword evidence="1" id="KW-0472">Membrane</keyword>
<keyword evidence="1" id="KW-1133">Transmembrane helix</keyword>
<evidence type="ECO:0000313" key="4">
    <source>
        <dbReference type="Proteomes" id="UP000663889"/>
    </source>
</evidence>
<evidence type="ECO:0008006" key="5">
    <source>
        <dbReference type="Google" id="ProtNLM"/>
    </source>
</evidence>
<name>A0A815N1L5_9BILA</name>
<dbReference type="EMBL" id="CAJNOU010004234">
    <property type="protein sequence ID" value="CAF1432816.1"/>
    <property type="molecule type" value="Genomic_DNA"/>
</dbReference>
<dbReference type="Proteomes" id="UP000663882">
    <property type="component" value="Unassembled WGS sequence"/>
</dbReference>